<evidence type="ECO:0000313" key="2">
    <source>
        <dbReference type="EMBL" id="RWS18536.1"/>
    </source>
</evidence>
<sequence>MTKITRNLIMKPRASQTELKFDNPISVEWEQGWKIKINESRFVHEKLKVFVVPHSHNDAGWTKTFDEYLANQTRYILNNMLKHMIQNPNMTFIWAETTWWETLNNTVDKENVKKLLNNGQLEIVNGGW</sequence>
<dbReference type="GO" id="GO:0000139">
    <property type="term" value="C:Golgi membrane"/>
    <property type="evidence" value="ECO:0007669"/>
    <property type="project" value="TreeGrafter"/>
</dbReference>
<organism evidence="2 3">
    <name type="scientific">Leptotrombidium deliense</name>
    <dbReference type="NCBI Taxonomy" id="299467"/>
    <lineage>
        <taxon>Eukaryota</taxon>
        <taxon>Metazoa</taxon>
        <taxon>Ecdysozoa</taxon>
        <taxon>Arthropoda</taxon>
        <taxon>Chelicerata</taxon>
        <taxon>Arachnida</taxon>
        <taxon>Acari</taxon>
        <taxon>Acariformes</taxon>
        <taxon>Trombidiformes</taxon>
        <taxon>Prostigmata</taxon>
        <taxon>Anystina</taxon>
        <taxon>Parasitengona</taxon>
        <taxon>Trombiculoidea</taxon>
        <taxon>Trombiculidae</taxon>
        <taxon>Leptotrombidium</taxon>
    </lineage>
</organism>
<accession>A0A443RT79</accession>
<dbReference type="AlphaFoldDB" id="A0A443RT79"/>
<dbReference type="GO" id="GO:0006491">
    <property type="term" value="P:N-glycan processing"/>
    <property type="evidence" value="ECO:0007669"/>
    <property type="project" value="TreeGrafter"/>
</dbReference>
<dbReference type="STRING" id="299467.A0A443RT79"/>
<feature type="non-terminal residue" evidence="2">
    <location>
        <position position="128"/>
    </location>
</feature>
<dbReference type="InterPro" id="IPR011330">
    <property type="entry name" value="Glyco_hydro/deAcase_b/a-brl"/>
</dbReference>
<dbReference type="PANTHER" id="PTHR11607">
    <property type="entry name" value="ALPHA-MANNOSIDASE"/>
    <property type="match status" value="1"/>
</dbReference>
<protein>
    <recommendedName>
        <fullName evidence="1">Glycoside hydrolase family 38 N-terminal domain-containing protein</fullName>
    </recommendedName>
</protein>
<dbReference type="PANTHER" id="PTHR11607:SF3">
    <property type="entry name" value="LYSOSOMAL ALPHA-MANNOSIDASE"/>
    <property type="match status" value="1"/>
</dbReference>
<dbReference type="InterPro" id="IPR050843">
    <property type="entry name" value="Glycosyl_Hydrlase_38"/>
</dbReference>
<gene>
    <name evidence="2" type="ORF">B4U80_10894</name>
</gene>
<dbReference type="Pfam" id="PF01074">
    <property type="entry name" value="Glyco_hydro_38N"/>
    <property type="match status" value="1"/>
</dbReference>
<evidence type="ECO:0000313" key="3">
    <source>
        <dbReference type="Proteomes" id="UP000288716"/>
    </source>
</evidence>
<dbReference type="GO" id="GO:0004559">
    <property type="term" value="F:alpha-mannosidase activity"/>
    <property type="evidence" value="ECO:0007669"/>
    <property type="project" value="InterPro"/>
</dbReference>
<dbReference type="VEuPathDB" id="VectorBase:LDEU013504"/>
<dbReference type="OrthoDB" id="10261055at2759"/>
<dbReference type="EMBL" id="NCKV01038279">
    <property type="protein sequence ID" value="RWS18536.1"/>
    <property type="molecule type" value="Genomic_DNA"/>
</dbReference>
<proteinExistence type="predicted"/>
<dbReference type="Gene3D" id="3.20.110.10">
    <property type="entry name" value="Glycoside hydrolase 38, N terminal domain"/>
    <property type="match status" value="1"/>
</dbReference>
<feature type="domain" description="Glycoside hydrolase family 38 N-terminal" evidence="1">
    <location>
        <begin position="48"/>
        <end position="128"/>
    </location>
</feature>
<reference evidence="2 3" key="1">
    <citation type="journal article" date="2018" name="Gigascience">
        <title>Genomes of trombidid mites reveal novel predicted allergens and laterally-transferred genes associated with secondary metabolism.</title>
        <authorList>
            <person name="Dong X."/>
            <person name="Chaisiri K."/>
            <person name="Xia D."/>
            <person name="Armstrong S.D."/>
            <person name="Fang Y."/>
            <person name="Donnelly M.J."/>
            <person name="Kadowaki T."/>
            <person name="McGarry J.W."/>
            <person name="Darby A.C."/>
            <person name="Makepeace B.L."/>
        </authorList>
    </citation>
    <scope>NUCLEOTIDE SEQUENCE [LARGE SCALE GENOMIC DNA]</scope>
    <source>
        <strain evidence="2">UoL-UT</strain>
    </source>
</reference>
<keyword evidence="3" id="KW-1185">Reference proteome</keyword>
<name>A0A443RT79_9ACAR</name>
<comment type="caution">
    <text evidence="2">The sequence shown here is derived from an EMBL/GenBank/DDBJ whole genome shotgun (WGS) entry which is preliminary data.</text>
</comment>
<evidence type="ECO:0000259" key="1">
    <source>
        <dbReference type="Pfam" id="PF01074"/>
    </source>
</evidence>
<dbReference type="InterPro" id="IPR000602">
    <property type="entry name" value="Glyco_hydro_38_N"/>
</dbReference>
<dbReference type="GO" id="GO:0006013">
    <property type="term" value="P:mannose metabolic process"/>
    <property type="evidence" value="ECO:0007669"/>
    <property type="project" value="InterPro"/>
</dbReference>
<dbReference type="InterPro" id="IPR027291">
    <property type="entry name" value="Glyco_hydro_38_N_sf"/>
</dbReference>
<dbReference type="SUPFAM" id="SSF88713">
    <property type="entry name" value="Glycoside hydrolase/deacetylase"/>
    <property type="match status" value="1"/>
</dbReference>
<dbReference type="Proteomes" id="UP000288716">
    <property type="component" value="Unassembled WGS sequence"/>
</dbReference>